<dbReference type="SUPFAM" id="SSF57184">
    <property type="entry name" value="Growth factor receptor domain"/>
    <property type="match status" value="1"/>
</dbReference>
<organism evidence="11">
    <name type="scientific">Schistocephalus solidus</name>
    <name type="common">Tapeworm</name>
    <dbReference type="NCBI Taxonomy" id="70667"/>
    <lineage>
        <taxon>Eukaryota</taxon>
        <taxon>Metazoa</taxon>
        <taxon>Spiralia</taxon>
        <taxon>Lophotrochozoa</taxon>
        <taxon>Platyhelminthes</taxon>
        <taxon>Cestoda</taxon>
        <taxon>Eucestoda</taxon>
        <taxon>Diphyllobothriidea</taxon>
        <taxon>Diphyllobothriidae</taxon>
        <taxon>Schistocephalus</taxon>
    </lineage>
</organism>
<proteinExistence type="predicted"/>
<dbReference type="InterPro" id="IPR051145">
    <property type="entry name" value="GAS-SHBG-PROS"/>
</dbReference>
<evidence type="ECO:0000256" key="2">
    <source>
        <dbReference type="ARBA" id="ARBA00022525"/>
    </source>
</evidence>
<feature type="domain" description="EGF-like" evidence="8">
    <location>
        <begin position="580"/>
        <end position="622"/>
    </location>
</feature>
<evidence type="ECO:0000256" key="3">
    <source>
        <dbReference type="ARBA" id="ARBA00022536"/>
    </source>
</evidence>
<dbReference type="Proteomes" id="UP000275846">
    <property type="component" value="Unassembled WGS sequence"/>
</dbReference>
<dbReference type="InterPro" id="IPR049883">
    <property type="entry name" value="NOTCH1_EGF-like"/>
</dbReference>
<keyword evidence="5 7" id="KW-1015">Disulfide bond</keyword>
<evidence type="ECO:0000313" key="11">
    <source>
        <dbReference type="WBParaSite" id="SSLN_0001763401-mRNA-1"/>
    </source>
</evidence>
<dbReference type="PANTHER" id="PTHR24040:SF13">
    <property type="entry name" value="FIBROPELLIN-1"/>
    <property type="match status" value="1"/>
</dbReference>
<reference evidence="11" key="1">
    <citation type="submission" date="2016-06" db="UniProtKB">
        <authorList>
            <consortium name="WormBaseParasite"/>
        </authorList>
    </citation>
    <scope>IDENTIFICATION</scope>
</reference>
<comment type="subcellular location">
    <subcellularLocation>
        <location evidence="1">Secreted</location>
    </subcellularLocation>
</comment>
<dbReference type="GO" id="GO:0005576">
    <property type="term" value="C:extracellular region"/>
    <property type="evidence" value="ECO:0007669"/>
    <property type="project" value="UniProtKB-SubCell"/>
</dbReference>
<evidence type="ECO:0000256" key="6">
    <source>
        <dbReference type="ARBA" id="ARBA00023180"/>
    </source>
</evidence>
<feature type="disulfide bond" evidence="7">
    <location>
        <begin position="356"/>
        <end position="365"/>
    </location>
</feature>
<dbReference type="OrthoDB" id="283575at2759"/>
<dbReference type="FunFam" id="2.10.25.10:FF:000010">
    <property type="entry name" value="Pro-epidermal growth factor"/>
    <property type="match status" value="1"/>
</dbReference>
<feature type="domain" description="EGF-like" evidence="8">
    <location>
        <begin position="175"/>
        <end position="209"/>
    </location>
</feature>
<comment type="caution">
    <text evidence="7">Lacks conserved residue(s) required for the propagation of feature annotation.</text>
</comment>
<reference evidence="9 10" key="2">
    <citation type="submission" date="2018-11" db="EMBL/GenBank/DDBJ databases">
        <authorList>
            <consortium name="Pathogen Informatics"/>
        </authorList>
    </citation>
    <scope>NUCLEOTIDE SEQUENCE [LARGE SCALE GENOMIC DNA]</scope>
    <source>
        <strain evidence="9 10">NST_G2</strain>
    </source>
</reference>
<dbReference type="InterPro" id="IPR009030">
    <property type="entry name" value="Growth_fac_rcpt_cys_sf"/>
</dbReference>
<gene>
    <name evidence="9" type="ORF">SSLN_LOCUS16985</name>
</gene>
<dbReference type="SUPFAM" id="SSF57196">
    <property type="entry name" value="EGF/Laminin"/>
    <property type="match status" value="5"/>
</dbReference>
<feature type="disulfide bond" evidence="7">
    <location>
        <begin position="488"/>
        <end position="497"/>
    </location>
</feature>
<protein>
    <submittedName>
        <fullName evidence="11">Multiple epidermal growth factor-like domains protein 6</fullName>
    </submittedName>
</protein>
<feature type="disulfide bond" evidence="7">
    <location>
        <begin position="568"/>
        <end position="577"/>
    </location>
</feature>
<dbReference type="SMART" id="SM00179">
    <property type="entry name" value="EGF_CA"/>
    <property type="match status" value="9"/>
</dbReference>
<feature type="domain" description="EGF-like" evidence="8">
    <location>
        <begin position="335"/>
        <end position="366"/>
    </location>
</feature>
<evidence type="ECO:0000313" key="10">
    <source>
        <dbReference type="Proteomes" id="UP000275846"/>
    </source>
</evidence>
<sequence length="663" mass="72074">SFGSFRCECDPGYNLDPRDNRTCVRDTCFDTCVQGQGECCKGICQCRPGFTGINCELDIDECQLGTHKCDQICINTRGAYRCECQPGYEFSTSRAERCEHVDCHSHCVPGHGECNDSGECQCRPGYEGVWCDLEVDLCASGRHNCEHICVSSQGTFFCRCHEGFRPDPQNPSRCMPLGCPKECVPGQGICEPKTGQCKCKPGFQGDLCDLNVDECSLNNGGCSHKCVDTFGSFHCECPPGWRLAPNSTRICELVGACNPPCVPGQGTCVDTGCCKCKDGYMGMSCEIIYNACKALKPCQQRCINLGGGNYECSCWKGFVPAVHGNASKCIRSCVPGENCIHGKCVASRGRAPFCWCKPGFRGSQCDEDVNECLEGEKGRGLCQQQCTNTFGSFRCSCGPGYRLQSDGVSCLKESESEFDDGVRPGEWDACKEKQPCEQLCFNTRDGEYQCACTEGFELNADGSTCSSTKLCSPPCADGARCLQGRCLCPPGYGGPRCDADIDECSLPVSVHGCSFGCVNLPGSYKCICPAGYLLLVDKKTCIKPSHDADCQVSCQNGGICIGRNICRCLRGFTGKDCSLDIDECQRYRPCDPDYGLCINRYGGFDCECKPGYVLLVDGRHCIEEARARQAPHLVYRGKGTKGVVVGGPARSVDNRPRRHLGTR</sequence>
<dbReference type="PROSITE" id="PS00010">
    <property type="entry name" value="ASX_HYDROXYL"/>
    <property type="match status" value="2"/>
</dbReference>
<keyword evidence="10" id="KW-1185">Reference proteome</keyword>
<dbReference type="CDD" id="cd00054">
    <property type="entry name" value="EGF_CA"/>
    <property type="match status" value="2"/>
</dbReference>
<dbReference type="PRINTS" id="PR00011">
    <property type="entry name" value="EGFLAMININ"/>
</dbReference>
<dbReference type="GO" id="GO:0005509">
    <property type="term" value="F:calcium ion binding"/>
    <property type="evidence" value="ECO:0007669"/>
    <property type="project" value="InterPro"/>
</dbReference>
<dbReference type="InterPro" id="IPR000152">
    <property type="entry name" value="EGF-type_Asp/Asn_hydroxyl_site"/>
</dbReference>
<feature type="domain" description="EGF-like" evidence="8">
    <location>
        <begin position="99"/>
        <end position="132"/>
    </location>
</feature>
<accession>A0A183TKI7</accession>
<dbReference type="WBParaSite" id="SSLN_0001763401-mRNA-1">
    <property type="protein sequence ID" value="SSLN_0001763401-mRNA-1"/>
    <property type="gene ID" value="SSLN_0001763401"/>
</dbReference>
<dbReference type="InterPro" id="IPR018097">
    <property type="entry name" value="EGF_Ca-bd_CS"/>
</dbReference>
<dbReference type="FunFam" id="2.10.25.10:FF:000240">
    <property type="entry name" value="Vitamin K-dependent protein S"/>
    <property type="match status" value="1"/>
</dbReference>
<keyword evidence="4" id="KW-0677">Repeat</keyword>
<dbReference type="PROSITE" id="PS00022">
    <property type="entry name" value="EGF_1"/>
    <property type="match status" value="6"/>
</dbReference>
<dbReference type="AlphaFoldDB" id="A0A183TKI7"/>
<dbReference type="PROSITE" id="PS50026">
    <property type="entry name" value="EGF_3"/>
    <property type="match status" value="8"/>
</dbReference>
<feature type="domain" description="EGF-like" evidence="8">
    <location>
        <begin position="467"/>
        <end position="498"/>
    </location>
</feature>
<dbReference type="Pfam" id="PF07645">
    <property type="entry name" value="EGF_CA"/>
    <property type="match status" value="6"/>
</dbReference>
<name>A0A183TKI7_SCHSO</name>
<feature type="disulfide bond" evidence="7">
    <location>
        <begin position="122"/>
        <end position="131"/>
    </location>
</feature>
<dbReference type="PROSITE" id="PS01187">
    <property type="entry name" value="EGF_CA"/>
    <property type="match status" value="5"/>
</dbReference>
<dbReference type="Gene3D" id="2.10.25.10">
    <property type="entry name" value="Laminin"/>
    <property type="match status" value="11"/>
</dbReference>
<evidence type="ECO:0000259" key="8">
    <source>
        <dbReference type="PROSITE" id="PS50026"/>
    </source>
</evidence>
<feature type="disulfide bond" evidence="7">
    <location>
        <begin position="199"/>
        <end position="208"/>
    </location>
</feature>
<evidence type="ECO:0000256" key="1">
    <source>
        <dbReference type="ARBA" id="ARBA00004613"/>
    </source>
</evidence>
<keyword evidence="3 7" id="KW-0245">EGF-like domain</keyword>
<dbReference type="EMBL" id="UYSU01041792">
    <property type="protein sequence ID" value="VDM03371.1"/>
    <property type="molecule type" value="Genomic_DNA"/>
</dbReference>
<feature type="domain" description="EGF-like" evidence="8">
    <location>
        <begin position="58"/>
        <end position="94"/>
    </location>
</feature>
<feature type="domain" description="EGF-like" evidence="8">
    <location>
        <begin position="211"/>
        <end position="252"/>
    </location>
</feature>
<evidence type="ECO:0000256" key="7">
    <source>
        <dbReference type="PROSITE-ProRule" id="PRU00076"/>
    </source>
</evidence>
<dbReference type="InterPro" id="IPR013032">
    <property type="entry name" value="EGF-like_CS"/>
</dbReference>
<feature type="disulfide bond" evidence="7">
    <location>
        <begin position="550"/>
        <end position="560"/>
    </location>
</feature>
<dbReference type="InterPro" id="IPR001881">
    <property type="entry name" value="EGF-like_Ca-bd_dom"/>
</dbReference>
<keyword evidence="6" id="KW-0325">Glycoprotein</keyword>
<feature type="domain" description="EGF-like" evidence="8">
    <location>
        <begin position="546"/>
        <end position="578"/>
    </location>
</feature>
<feature type="disulfide bond" evidence="7">
    <location>
        <begin position="471"/>
        <end position="481"/>
    </location>
</feature>
<evidence type="ECO:0000313" key="9">
    <source>
        <dbReference type="EMBL" id="VDM03371.1"/>
    </source>
</evidence>
<dbReference type="Pfam" id="PF12661">
    <property type="entry name" value="hEGF"/>
    <property type="match status" value="2"/>
</dbReference>
<dbReference type="STRING" id="70667.A0A183TKI7"/>
<dbReference type="PANTHER" id="PTHR24040">
    <property type="entry name" value="LAMININ G-LIKE DOMAIN-CONTAINING PROTEIN"/>
    <property type="match status" value="1"/>
</dbReference>
<evidence type="ECO:0000256" key="5">
    <source>
        <dbReference type="ARBA" id="ARBA00023157"/>
    </source>
</evidence>
<dbReference type="SMART" id="SM00181">
    <property type="entry name" value="EGF"/>
    <property type="match status" value="15"/>
</dbReference>
<dbReference type="FunFam" id="2.10.25.10:FF:000139">
    <property type="entry name" value="Fibulin-1"/>
    <property type="match status" value="1"/>
</dbReference>
<dbReference type="Pfam" id="PF14670">
    <property type="entry name" value="FXa_inhibition"/>
    <property type="match status" value="1"/>
</dbReference>
<dbReference type="PROSITE" id="PS01186">
    <property type="entry name" value="EGF_2"/>
    <property type="match status" value="10"/>
</dbReference>
<evidence type="ECO:0000256" key="4">
    <source>
        <dbReference type="ARBA" id="ARBA00022737"/>
    </source>
</evidence>
<dbReference type="InterPro" id="IPR000742">
    <property type="entry name" value="EGF"/>
</dbReference>
<keyword evidence="2" id="KW-0964">Secreted</keyword>